<sequence length="403" mass="46381">MIPSNLPNKKEAPAPNKIPSYLPNEDETDLPAFDPINFLIEDNNIPAFDNAAYDIEDACLYPGYLTDTHYPNADYPDLDAGSSIANEPPESYHHSGSNRLTKRAPFHDYRMPGIYLITLVTLNREKLFGKLIIKDKPYIYQSELGRRIFSEELPKISTVFPNVAIWKTCIMPDHIHLIMEVRSKMPDKKHIGNVIAGFKIGCNRLWRIISNNPDAIIFESNYNDRIINRHGQLSTWKRYLADNPRRLALKRMYPELFKKRYNKEILGRKCQIFGNMFLLNIPEKEFVVVHRKDSEETYQENFKRWMNCGEHGGILVGAFISPREKAVRNEAILSNYSVIELCDTGFGKYYKPSGIVFDACAEGRLLQICPFDNQYAYSKISRKICLQLNAFAKEIADVATLII</sequence>
<evidence type="ECO:0000313" key="1">
    <source>
        <dbReference type="EMBL" id="TGY79938.1"/>
    </source>
</evidence>
<keyword evidence="2" id="KW-1185">Reference proteome</keyword>
<organism evidence="1 2">
    <name type="scientific">Lepagella muris</name>
    <dbReference type="NCBI Taxonomy" id="3032870"/>
    <lineage>
        <taxon>Bacteria</taxon>
        <taxon>Pseudomonadati</taxon>
        <taxon>Bacteroidota</taxon>
        <taxon>Bacteroidia</taxon>
        <taxon>Bacteroidales</taxon>
        <taxon>Muribaculaceae</taxon>
        <taxon>Lepagella</taxon>
    </lineage>
</organism>
<name>A0AC61RJ96_9BACT</name>
<evidence type="ECO:0000313" key="2">
    <source>
        <dbReference type="Proteomes" id="UP000306319"/>
    </source>
</evidence>
<dbReference type="EMBL" id="SRYB01000004">
    <property type="protein sequence ID" value="TGY79938.1"/>
    <property type="molecule type" value="Genomic_DNA"/>
</dbReference>
<proteinExistence type="predicted"/>
<accession>A0AC61RJ96</accession>
<protein>
    <submittedName>
        <fullName evidence="1">Uncharacterized protein</fullName>
    </submittedName>
</protein>
<reference evidence="1" key="1">
    <citation type="submission" date="2019-04" db="EMBL/GenBank/DDBJ databases">
        <title>Microbes associate with the intestines of laboratory mice.</title>
        <authorList>
            <person name="Navarre W."/>
            <person name="Wong E."/>
            <person name="Huang K."/>
            <person name="Tropini C."/>
            <person name="Ng K."/>
            <person name="Yu B."/>
        </authorList>
    </citation>
    <scope>NUCLEOTIDE SEQUENCE</scope>
    <source>
        <strain evidence="1">NM04_E33</strain>
    </source>
</reference>
<gene>
    <name evidence="1" type="ORF">E5331_03885</name>
</gene>
<dbReference type="Proteomes" id="UP000306319">
    <property type="component" value="Unassembled WGS sequence"/>
</dbReference>
<comment type="caution">
    <text evidence="1">The sequence shown here is derived from an EMBL/GenBank/DDBJ whole genome shotgun (WGS) entry which is preliminary data.</text>
</comment>